<organism evidence="2 3">
    <name type="scientific">Euphydryas editha</name>
    <name type="common">Edith's checkerspot</name>
    <dbReference type="NCBI Taxonomy" id="104508"/>
    <lineage>
        <taxon>Eukaryota</taxon>
        <taxon>Metazoa</taxon>
        <taxon>Ecdysozoa</taxon>
        <taxon>Arthropoda</taxon>
        <taxon>Hexapoda</taxon>
        <taxon>Insecta</taxon>
        <taxon>Pterygota</taxon>
        <taxon>Neoptera</taxon>
        <taxon>Endopterygota</taxon>
        <taxon>Lepidoptera</taxon>
        <taxon>Glossata</taxon>
        <taxon>Ditrysia</taxon>
        <taxon>Papilionoidea</taxon>
        <taxon>Nymphalidae</taxon>
        <taxon>Nymphalinae</taxon>
        <taxon>Euphydryas</taxon>
    </lineage>
</organism>
<dbReference type="EMBL" id="CAKOGL010000013">
    <property type="protein sequence ID" value="CAH2093808.1"/>
    <property type="molecule type" value="Genomic_DNA"/>
</dbReference>
<dbReference type="Pfam" id="PF06585">
    <property type="entry name" value="JHBP"/>
    <property type="match status" value="1"/>
</dbReference>
<keyword evidence="3" id="KW-1185">Reference proteome</keyword>
<name>A0AAU9U3Q8_EUPED</name>
<proteinExistence type="predicted"/>
<gene>
    <name evidence="2" type="ORF">EEDITHA_LOCUS9438</name>
</gene>
<evidence type="ECO:0000313" key="3">
    <source>
        <dbReference type="Proteomes" id="UP001153954"/>
    </source>
</evidence>
<feature type="signal peptide" evidence="1">
    <location>
        <begin position="1"/>
        <end position="17"/>
    </location>
</feature>
<dbReference type="Gene3D" id="3.15.10.30">
    <property type="entry name" value="Haemolymph juvenile hormone binding protein"/>
    <property type="match status" value="1"/>
</dbReference>
<evidence type="ECO:0000256" key="1">
    <source>
        <dbReference type="SAM" id="SignalP"/>
    </source>
</evidence>
<dbReference type="AlphaFoldDB" id="A0AAU9U3Q8"/>
<accession>A0AAU9U3Q8</accession>
<comment type="caution">
    <text evidence="2">The sequence shown here is derived from an EMBL/GenBank/DDBJ whole genome shotgun (WGS) entry which is preliminary data.</text>
</comment>
<reference evidence="2" key="1">
    <citation type="submission" date="2022-03" db="EMBL/GenBank/DDBJ databases">
        <authorList>
            <person name="Tunstrom K."/>
        </authorList>
    </citation>
    <scope>NUCLEOTIDE SEQUENCE</scope>
</reference>
<dbReference type="PANTHER" id="PTHR11008:SF9">
    <property type="entry name" value="PROTEIN TAKEOUT-LIKE PROTEIN"/>
    <property type="match status" value="1"/>
</dbReference>
<sequence>MKASVFLALLAVAGAFALPSQDIETRDITTDFLLNLIKRMRELIKGAGLDPLKIKNVAYEYDGNLLQLKAFVEDLQFTGASNIVINNLHNNIFLSLYDFDVVIPELSLTVGDSGIEANIWENIVSAEFRGSLSIKNIRLAGQVRYRGSLIVGVEIVSIVLQTGIGGIEADVNVIANGNDHSAAINVFLNDTLPNTLENYRNEINALLARIIMAIINRRT</sequence>
<feature type="chain" id="PRO_5043964658" evidence="1">
    <location>
        <begin position="18"/>
        <end position="219"/>
    </location>
</feature>
<protein>
    <submittedName>
        <fullName evidence="2">Uncharacterized protein</fullName>
    </submittedName>
</protein>
<dbReference type="InterPro" id="IPR010562">
    <property type="entry name" value="Haemolymph_juvenile_hormone-bd"/>
</dbReference>
<evidence type="ECO:0000313" key="2">
    <source>
        <dbReference type="EMBL" id="CAH2093808.1"/>
    </source>
</evidence>
<keyword evidence="1" id="KW-0732">Signal</keyword>
<dbReference type="Proteomes" id="UP001153954">
    <property type="component" value="Unassembled WGS sequence"/>
</dbReference>
<dbReference type="PANTHER" id="PTHR11008">
    <property type="entry name" value="PROTEIN TAKEOUT-LIKE PROTEIN"/>
    <property type="match status" value="1"/>
</dbReference>
<dbReference type="InterPro" id="IPR038606">
    <property type="entry name" value="To_sf"/>
</dbReference>